<dbReference type="Pfam" id="PF12450">
    <property type="entry name" value="vWF_A"/>
    <property type="match status" value="1"/>
</dbReference>
<dbReference type="SUPFAM" id="SSF49452">
    <property type="entry name" value="Starch-binding domain-like"/>
    <property type="match status" value="1"/>
</dbReference>
<dbReference type="InterPro" id="IPR036465">
    <property type="entry name" value="vWFA_dom_sf"/>
</dbReference>
<feature type="domain" description="VWFA" evidence="2">
    <location>
        <begin position="333"/>
        <end position="518"/>
    </location>
</feature>
<protein>
    <submittedName>
        <fullName evidence="3">DUF3520 domain-containing protein</fullName>
    </submittedName>
</protein>
<evidence type="ECO:0000313" key="4">
    <source>
        <dbReference type="Proteomes" id="UP000315369"/>
    </source>
</evidence>
<evidence type="ECO:0000313" key="3">
    <source>
        <dbReference type="EMBL" id="TQF11046.1"/>
    </source>
</evidence>
<dbReference type="CDD" id="cd01465">
    <property type="entry name" value="vWA_subgroup"/>
    <property type="match status" value="1"/>
</dbReference>
<dbReference type="Gene3D" id="2.60.40.1120">
    <property type="entry name" value="Carboxypeptidase-like, regulatory domain"/>
    <property type="match status" value="1"/>
</dbReference>
<keyword evidence="1" id="KW-0732">Signal</keyword>
<dbReference type="PANTHER" id="PTHR10579:SF43">
    <property type="entry name" value="ZINC FINGER (C3HC4-TYPE RING FINGER) FAMILY PROTEIN"/>
    <property type="match status" value="1"/>
</dbReference>
<feature type="chain" id="PRO_5021735704" evidence="1">
    <location>
        <begin position="23"/>
        <end position="704"/>
    </location>
</feature>
<dbReference type="AlphaFoldDB" id="A0A540WPX2"/>
<sequence>MNAVIPRMLCGLLALFASQVLAQSSTITGTVIDAQSRQPVPDVVVTATSPNLQGEQTVITDAQGEYRIPQLPPGVYLLRYEKERYKPYARSDVQLRLNRTIRVNVELLTDPLGEVVEICAAPDIDEGSTTTGVNVDQEFIKRLAAPGSGGTSRSFESLAELAPGKENDQYGVPIGEALTVVSAAPRYNLSPAMPGMSMTLRLHPVPSEQPLRRLRRGEPLTRAHYFDMYFKGYGVNPTVDTEDERFSTFSVDTDTASYTLARAYLERSSLPEEGAVRVEEFVNTFDHAYPAPVEVPFNVHVEGFPSPARKGYQVLRIGVKAREVSDAQRKPSHLVFVIDVSGSMQGDQRLGLVKRALLLLVNELDARDRVSIVVYGSEARQVLPPTSAEDKERLLTAIDGLHSEGSTNAQAGMELGYRIASEHLLEGGINRVILCSDGVANNGITDADGIWSRVKNFAAQGITLSTVGFGMGHYNDVLMERLAQVGEGNYAYVDRLKEAHRIFVKNLTGTLQVVAKDVKLQVEFDPKAVSRYRLLGYENRMLSKEQFRDDRVDAGEVGAGHSVTALYEVKLNKPAPSLGTLRIRYKAPEGGDSKELETKLARGALQASYGAAAPTTRLAYVAAALAEKLRGSYWTRALTYGALVELWEGLGAPLKARDDVSELGGLIHRAASLDQRQDLFESFAPVKSMDFDHEPSGPQDVGLE</sequence>
<dbReference type="InterPro" id="IPR002035">
    <property type="entry name" value="VWF_A"/>
</dbReference>
<dbReference type="InterPro" id="IPR013784">
    <property type="entry name" value="Carb-bd-like_fold"/>
</dbReference>
<organism evidence="3 4">
    <name type="scientific">Myxococcus llanfairpwllgwyngyllgogerychwyrndrobwllllantysiliogogogochensis</name>
    <dbReference type="NCBI Taxonomy" id="2590453"/>
    <lineage>
        <taxon>Bacteria</taxon>
        <taxon>Pseudomonadati</taxon>
        <taxon>Myxococcota</taxon>
        <taxon>Myxococcia</taxon>
        <taxon>Myxococcales</taxon>
        <taxon>Cystobacterineae</taxon>
        <taxon>Myxococcaceae</taxon>
        <taxon>Myxococcus</taxon>
    </lineage>
</organism>
<dbReference type="EMBL" id="VIFM01000213">
    <property type="protein sequence ID" value="TQF11046.1"/>
    <property type="molecule type" value="Genomic_DNA"/>
</dbReference>
<evidence type="ECO:0000259" key="2">
    <source>
        <dbReference type="PROSITE" id="PS50234"/>
    </source>
</evidence>
<dbReference type="SUPFAM" id="SSF53300">
    <property type="entry name" value="vWA-like"/>
    <property type="match status" value="1"/>
</dbReference>
<dbReference type="PANTHER" id="PTHR10579">
    <property type="entry name" value="CALCIUM-ACTIVATED CHLORIDE CHANNEL REGULATOR"/>
    <property type="match status" value="1"/>
</dbReference>
<dbReference type="Gene3D" id="3.40.50.410">
    <property type="entry name" value="von Willebrand factor, type A domain"/>
    <property type="match status" value="1"/>
</dbReference>
<dbReference type="GO" id="GO:0030246">
    <property type="term" value="F:carbohydrate binding"/>
    <property type="evidence" value="ECO:0007669"/>
    <property type="project" value="InterPro"/>
</dbReference>
<dbReference type="InterPro" id="IPR051266">
    <property type="entry name" value="CLCR"/>
</dbReference>
<proteinExistence type="predicted"/>
<dbReference type="Pfam" id="PF00092">
    <property type="entry name" value="VWA"/>
    <property type="match status" value="1"/>
</dbReference>
<comment type="caution">
    <text evidence="3">The sequence shown here is derived from an EMBL/GenBank/DDBJ whole genome shotgun (WGS) entry which is preliminary data.</text>
</comment>
<evidence type="ECO:0000256" key="1">
    <source>
        <dbReference type="SAM" id="SignalP"/>
    </source>
</evidence>
<accession>A0A540WPX2</accession>
<gene>
    <name evidence="3" type="ORF">FJV41_36240</name>
</gene>
<dbReference type="Pfam" id="PF13620">
    <property type="entry name" value="CarboxypepD_reg"/>
    <property type="match status" value="1"/>
</dbReference>
<dbReference type="Proteomes" id="UP000315369">
    <property type="component" value="Unassembled WGS sequence"/>
</dbReference>
<reference evidence="3 4" key="1">
    <citation type="submission" date="2019-06" db="EMBL/GenBank/DDBJ databases">
        <authorList>
            <person name="Livingstone P."/>
            <person name="Whitworth D."/>
        </authorList>
    </citation>
    <scope>NUCLEOTIDE SEQUENCE [LARGE SCALE GENOMIC DNA]</scope>
    <source>
        <strain evidence="3 4">AM401</strain>
    </source>
</reference>
<keyword evidence="4" id="KW-1185">Reference proteome</keyword>
<dbReference type="InterPro" id="IPR021908">
    <property type="entry name" value="YfbK_C"/>
</dbReference>
<dbReference type="InterPro" id="IPR022156">
    <property type="entry name" value="Uncharacterised_YfbK_N"/>
</dbReference>
<dbReference type="PROSITE" id="PS50234">
    <property type="entry name" value="VWFA"/>
    <property type="match status" value="1"/>
</dbReference>
<dbReference type="SMART" id="SM00327">
    <property type="entry name" value="VWA"/>
    <property type="match status" value="1"/>
</dbReference>
<name>A0A540WPX2_9BACT</name>
<feature type="signal peptide" evidence="1">
    <location>
        <begin position="1"/>
        <end position="22"/>
    </location>
</feature>
<dbReference type="Pfam" id="PF12034">
    <property type="entry name" value="YfbK_C"/>
    <property type="match status" value="1"/>
</dbReference>
<dbReference type="OrthoDB" id="9805121at2"/>